<feature type="compositionally biased region" description="Polar residues" evidence="1">
    <location>
        <begin position="205"/>
        <end position="218"/>
    </location>
</feature>
<accession>A0A9Q0S5Y7</accession>
<feature type="region of interest" description="Disordered" evidence="1">
    <location>
        <begin position="1"/>
        <end position="98"/>
    </location>
</feature>
<feature type="region of interest" description="Disordered" evidence="1">
    <location>
        <begin position="203"/>
        <end position="224"/>
    </location>
</feature>
<evidence type="ECO:0000313" key="2">
    <source>
        <dbReference type="EMBL" id="KAJ6644520.1"/>
    </source>
</evidence>
<sequence length="242" mass="26481">MAKRSLKRSSNDTRRSSAAGITHQRPPLPPSTIGKRSQSLDGLLDTANDTSTKNINTEGASDDTPNTLTTSDNQTGFDTTDSNTITPTTNHHRRSRSLEDLLDERDEIHSNYDTHSKSMDSSIDTLSITTEPSTELVKDDVTIGESIEPIDKTDTSSIGSASSLNPSQTEKPCGCETIMVENTRPPTTETDCSVASISIDDDRVSNLTAYSRQGSTTSKDSDNKKRTFLNRYVKKVKSFIKK</sequence>
<dbReference type="OrthoDB" id="7783776at2759"/>
<feature type="region of interest" description="Disordered" evidence="1">
    <location>
        <begin position="150"/>
        <end position="172"/>
    </location>
</feature>
<feature type="compositionally biased region" description="Polar residues" evidence="1">
    <location>
        <begin position="155"/>
        <end position="170"/>
    </location>
</feature>
<reference evidence="2" key="1">
    <citation type="submission" date="2022-07" db="EMBL/GenBank/DDBJ databases">
        <authorList>
            <person name="Trinca V."/>
            <person name="Uliana J.V.C."/>
            <person name="Torres T.T."/>
            <person name="Ward R.J."/>
            <person name="Monesi N."/>
        </authorList>
    </citation>
    <scope>NUCLEOTIDE SEQUENCE</scope>
    <source>
        <strain evidence="2">HSMRA1968</strain>
        <tissue evidence="2">Whole embryos</tissue>
    </source>
</reference>
<feature type="compositionally biased region" description="Low complexity" evidence="1">
    <location>
        <begin position="78"/>
        <end position="89"/>
    </location>
</feature>
<comment type="caution">
    <text evidence="2">The sequence shown here is derived from an EMBL/GenBank/DDBJ whole genome shotgun (WGS) entry which is preliminary data.</text>
</comment>
<evidence type="ECO:0000256" key="1">
    <source>
        <dbReference type="SAM" id="MobiDB-lite"/>
    </source>
</evidence>
<protein>
    <submittedName>
        <fullName evidence="2">Uncharacterized protein</fullName>
    </submittedName>
</protein>
<organism evidence="2 3">
    <name type="scientific">Pseudolycoriella hygida</name>
    <dbReference type="NCBI Taxonomy" id="35572"/>
    <lineage>
        <taxon>Eukaryota</taxon>
        <taxon>Metazoa</taxon>
        <taxon>Ecdysozoa</taxon>
        <taxon>Arthropoda</taxon>
        <taxon>Hexapoda</taxon>
        <taxon>Insecta</taxon>
        <taxon>Pterygota</taxon>
        <taxon>Neoptera</taxon>
        <taxon>Endopterygota</taxon>
        <taxon>Diptera</taxon>
        <taxon>Nematocera</taxon>
        <taxon>Sciaroidea</taxon>
        <taxon>Sciaridae</taxon>
        <taxon>Pseudolycoriella</taxon>
    </lineage>
</organism>
<gene>
    <name evidence="2" type="ORF">Bhyg_09489</name>
</gene>
<feature type="compositionally biased region" description="Polar residues" evidence="1">
    <location>
        <begin position="47"/>
        <end position="77"/>
    </location>
</feature>
<evidence type="ECO:0000313" key="3">
    <source>
        <dbReference type="Proteomes" id="UP001151699"/>
    </source>
</evidence>
<dbReference type="AlphaFoldDB" id="A0A9Q0S5Y7"/>
<dbReference type="Proteomes" id="UP001151699">
    <property type="component" value="Chromosome B"/>
</dbReference>
<proteinExistence type="predicted"/>
<name>A0A9Q0S5Y7_9DIPT</name>
<keyword evidence="3" id="KW-1185">Reference proteome</keyword>
<dbReference type="EMBL" id="WJQU01000002">
    <property type="protein sequence ID" value="KAJ6644520.1"/>
    <property type="molecule type" value="Genomic_DNA"/>
</dbReference>